<keyword evidence="11" id="KW-1185">Reference proteome</keyword>
<keyword evidence="7" id="KW-0325">Glycoprotein</keyword>
<reference evidence="10 11" key="1">
    <citation type="submission" date="2020-11" db="EMBL/GenBank/DDBJ databases">
        <authorList>
            <person name="Wallbank WR R."/>
            <person name="Pardo Diaz C."/>
            <person name="Kozak K."/>
            <person name="Martin S."/>
            <person name="Jiggins C."/>
            <person name="Moest M."/>
            <person name="Warren A I."/>
            <person name="Generalovic N T."/>
            <person name="Byers J.R.P. K."/>
            <person name="Montejo-Kovacevich G."/>
            <person name="Yen C E."/>
        </authorList>
    </citation>
    <scope>NUCLEOTIDE SEQUENCE [LARGE SCALE GENOMIC DNA]</scope>
</reference>
<evidence type="ECO:0000256" key="7">
    <source>
        <dbReference type="ARBA" id="ARBA00023180"/>
    </source>
</evidence>
<evidence type="ECO:0000256" key="9">
    <source>
        <dbReference type="SAM" id="SignalP"/>
    </source>
</evidence>
<dbReference type="InParanoid" id="A0A7R8UGZ5"/>
<feature type="transmembrane region" description="Helical" evidence="8">
    <location>
        <begin position="372"/>
        <end position="397"/>
    </location>
</feature>
<protein>
    <submittedName>
        <fullName evidence="10">Uncharacterized protein</fullName>
    </submittedName>
</protein>
<evidence type="ECO:0000256" key="5">
    <source>
        <dbReference type="ARBA" id="ARBA00023136"/>
    </source>
</evidence>
<organism evidence="10 11">
    <name type="scientific">Hermetia illucens</name>
    <name type="common">Black soldier fly</name>
    <dbReference type="NCBI Taxonomy" id="343691"/>
    <lineage>
        <taxon>Eukaryota</taxon>
        <taxon>Metazoa</taxon>
        <taxon>Ecdysozoa</taxon>
        <taxon>Arthropoda</taxon>
        <taxon>Hexapoda</taxon>
        <taxon>Insecta</taxon>
        <taxon>Pterygota</taxon>
        <taxon>Neoptera</taxon>
        <taxon>Endopterygota</taxon>
        <taxon>Diptera</taxon>
        <taxon>Brachycera</taxon>
        <taxon>Stratiomyomorpha</taxon>
        <taxon>Stratiomyidae</taxon>
        <taxon>Hermetiinae</taxon>
        <taxon>Hermetia</taxon>
    </lineage>
</organism>
<dbReference type="PANTHER" id="PTHR42643:SF39">
    <property type="entry name" value="IONOTROPIC RECEPTOR 56A-RELATED"/>
    <property type="match status" value="1"/>
</dbReference>
<evidence type="ECO:0000313" key="11">
    <source>
        <dbReference type="Proteomes" id="UP000594454"/>
    </source>
</evidence>
<evidence type="ECO:0000256" key="6">
    <source>
        <dbReference type="ARBA" id="ARBA00023170"/>
    </source>
</evidence>
<evidence type="ECO:0000256" key="8">
    <source>
        <dbReference type="SAM" id="Phobius"/>
    </source>
</evidence>
<feature type="transmembrane region" description="Helical" evidence="8">
    <location>
        <begin position="564"/>
        <end position="591"/>
    </location>
</feature>
<dbReference type="AlphaFoldDB" id="A0A7R8UGZ5"/>
<keyword evidence="5 8" id="KW-0472">Membrane</keyword>
<feature type="transmembrane region" description="Helical" evidence="8">
    <location>
        <begin position="317"/>
        <end position="338"/>
    </location>
</feature>
<accession>A0A7R8UGZ5</accession>
<dbReference type="OMA" id="EEMEMAY"/>
<evidence type="ECO:0000313" key="10">
    <source>
        <dbReference type="EMBL" id="CAD7080672.1"/>
    </source>
</evidence>
<keyword evidence="9" id="KW-0732">Signal</keyword>
<dbReference type="OrthoDB" id="7969653at2759"/>
<dbReference type="SUPFAM" id="SSF53850">
    <property type="entry name" value="Periplasmic binding protein-like II"/>
    <property type="match status" value="1"/>
</dbReference>
<evidence type="ECO:0000256" key="2">
    <source>
        <dbReference type="ARBA" id="ARBA00022475"/>
    </source>
</evidence>
<comment type="subcellular location">
    <subcellularLocation>
        <location evidence="1">Cell membrane</location>
        <topology evidence="1">Multi-pass membrane protein</topology>
    </subcellularLocation>
</comment>
<dbReference type="GO" id="GO:0005886">
    <property type="term" value="C:plasma membrane"/>
    <property type="evidence" value="ECO:0007669"/>
    <property type="project" value="UniProtKB-SubCell"/>
</dbReference>
<evidence type="ECO:0000256" key="1">
    <source>
        <dbReference type="ARBA" id="ARBA00004651"/>
    </source>
</evidence>
<keyword evidence="6" id="KW-0675">Receptor</keyword>
<dbReference type="Proteomes" id="UP000594454">
    <property type="component" value="Chromosome 2"/>
</dbReference>
<feature type="chain" id="PRO_5031493901" evidence="9">
    <location>
        <begin position="22"/>
        <end position="595"/>
    </location>
</feature>
<name>A0A7R8UGZ5_HERIL</name>
<sequence>MGRAAFTIIICLSVMLYGTSASPDMFLETLSHVKAEFKINLFVTVCARNSPSSNQLLGNLHESLSVQIVHFSDGEDPSESINHYTNSKIILEKLQRNFLLIAAIDERSTMNAVLKQVFRLTRHNRNSKMLFLSNDNVTMTTPTLKGLFRRCFDWGLIDVVLIQSQDPSNMFTYNPFDDFQIVKLNKLTDIFTNKLTNLNNYQFKVLVNNSPPRVMQTQEGDEIIGYVGHSIGTYIIKRNATVKFAPRRKEKSVYLDILEQLESRQIDFLWGLFPLMYFEPGDLSYPVTYEKFCVAVPVARQVPTHKNFLQPFQKDTWVTIIIGIVYITIVIYIVALVLNRRRDISTAFIASISFIISRAEVGPLYNINRWQLAIYLLLFLLGFILSNFYCALLTTFLTSPSYEREIKTLSDISAAHLKILGEEMEMAYLFEQEIYKEYHPLLRKLSSTEYIKIRFTLNNTNAVLVSTDTFGFMNDIQRYQNDIKFTNSKMCPMEFHLSALFKKESPFIDDFNNHALLVQQSGLLSYWKTNILYEALQSGYIQAKRGRIISGPVKLTLMHMRIPFYVLLSGLTISTLAFFGEKLYFYCYFIMYTKK</sequence>
<dbReference type="InterPro" id="IPR052192">
    <property type="entry name" value="Insect_Ionotropic_Sensory_Rcpt"/>
</dbReference>
<keyword evidence="3 8" id="KW-0812">Transmembrane</keyword>
<feature type="signal peptide" evidence="9">
    <location>
        <begin position="1"/>
        <end position="21"/>
    </location>
</feature>
<dbReference type="Gene3D" id="1.10.287.70">
    <property type="match status" value="1"/>
</dbReference>
<gene>
    <name evidence="10" type="ORF">HERILL_LOCUS3816</name>
</gene>
<keyword evidence="2" id="KW-1003">Cell membrane</keyword>
<dbReference type="EMBL" id="LR899010">
    <property type="protein sequence ID" value="CAD7080672.1"/>
    <property type="molecule type" value="Genomic_DNA"/>
</dbReference>
<dbReference type="PANTHER" id="PTHR42643">
    <property type="entry name" value="IONOTROPIC RECEPTOR 20A-RELATED"/>
    <property type="match status" value="1"/>
</dbReference>
<proteinExistence type="predicted"/>
<evidence type="ECO:0000256" key="4">
    <source>
        <dbReference type="ARBA" id="ARBA00022989"/>
    </source>
</evidence>
<keyword evidence="4 8" id="KW-1133">Transmembrane helix</keyword>
<evidence type="ECO:0000256" key="3">
    <source>
        <dbReference type="ARBA" id="ARBA00022692"/>
    </source>
</evidence>